<evidence type="ECO:0000313" key="3">
    <source>
        <dbReference type="Proteomes" id="UP000218887"/>
    </source>
</evidence>
<dbReference type="Gene3D" id="3.40.630.30">
    <property type="match status" value="1"/>
</dbReference>
<dbReference type="CDD" id="cd04301">
    <property type="entry name" value="NAT_SF"/>
    <property type="match status" value="1"/>
</dbReference>
<proteinExistence type="predicted"/>
<dbReference type="InterPro" id="IPR016181">
    <property type="entry name" value="Acyl_CoA_acyltransferase"/>
</dbReference>
<keyword evidence="3" id="KW-1185">Reference proteome</keyword>
<dbReference type="GO" id="GO:0016747">
    <property type="term" value="F:acyltransferase activity, transferring groups other than amino-acyl groups"/>
    <property type="evidence" value="ECO:0007669"/>
    <property type="project" value="InterPro"/>
</dbReference>
<accession>A0A2A2IAA0</accession>
<comment type="caution">
    <text evidence="2">The sequence shown here is derived from an EMBL/GenBank/DDBJ whole genome shotgun (WGS) entry which is preliminary data.</text>
</comment>
<organism evidence="2 3">
    <name type="scientific">Virgibacillus profundi</name>
    <dbReference type="NCBI Taxonomy" id="2024555"/>
    <lineage>
        <taxon>Bacteria</taxon>
        <taxon>Bacillati</taxon>
        <taxon>Bacillota</taxon>
        <taxon>Bacilli</taxon>
        <taxon>Bacillales</taxon>
        <taxon>Bacillaceae</taxon>
        <taxon>Virgibacillus</taxon>
    </lineage>
</organism>
<reference evidence="2 3" key="1">
    <citation type="submission" date="2017-08" db="EMBL/GenBank/DDBJ databases">
        <title>Virgibacillus indicus sp. nov. and Virgibacillus profoundi sp. nov, two moderately halophilic bacteria isolated from marine sediment by using the Microfluidic Streak Plate.</title>
        <authorList>
            <person name="Xu B."/>
            <person name="Hu B."/>
            <person name="Wang J."/>
            <person name="Zhu Y."/>
            <person name="Huang L."/>
            <person name="Du W."/>
            <person name="Huang Y."/>
        </authorList>
    </citation>
    <scope>NUCLEOTIDE SEQUENCE [LARGE SCALE GENOMIC DNA]</scope>
    <source>
        <strain evidence="2 3">IO3-P3-H5</strain>
    </source>
</reference>
<dbReference type="InterPro" id="IPR000182">
    <property type="entry name" value="GNAT_dom"/>
</dbReference>
<sequence length="303" mass="35557">MATTMIRTLNLNDFSNLESMETGIEDDYVKRIFNRLITGNNRLYGLFSDGQLVSYGGFTIYAKRYAMLGRLRSDRRYRGRNFATTLMSHIMHEAFKLNGIQWVGANTQEDNLATRRILEKLGMKQESVLHGALTKDTKALESGAKPWNKIYDLKRKKDWINEVYVKKTAVFPYECYYPLPASKELFPEDHLLEWSFYENDARTRFLITKKDQKKHHYLHAVYPWSDITKQAGLWETIANDYHQLVEQTADETYIWMDLTKEEVQSLPGDHKFTLPSPWILHGMERKKWKESVKAVASFSTLHH</sequence>
<keyword evidence="2" id="KW-0808">Transferase</keyword>
<evidence type="ECO:0000313" key="2">
    <source>
        <dbReference type="EMBL" id="PAV28065.1"/>
    </source>
</evidence>
<dbReference type="Proteomes" id="UP000218887">
    <property type="component" value="Unassembled WGS sequence"/>
</dbReference>
<dbReference type="SUPFAM" id="SSF55729">
    <property type="entry name" value="Acyl-CoA N-acyltransferases (Nat)"/>
    <property type="match status" value="1"/>
</dbReference>
<name>A0A2A2IAA0_9BACI</name>
<feature type="domain" description="N-acetyltransferase" evidence="1">
    <location>
        <begin position="4"/>
        <end position="141"/>
    </location>
</feature>
<dbReference type="Pfam" id="PF00583">
    <property type="entry name" value="Acetyltransf_1"/>
    <property type="match status" value="1"/>
</dbReference>
<dbReference type="OrthoDB" id="2423856at2"/>
<dbReference type="PROSITE" id="PS51186">
    <property type="entry name" value="GNAT"/>
    <property type="match status" value="1"/>
</dbReference>
<dbReference type="RefSeq" id="WP_095656993.1">
    <property type="nucleotide sequence ID" value="NZ_NPOA01000015.1"/>
</dbReference>
<dbReference type="AlphaFoldDB" id="A0A2A2IAA0"/>
<evidence type="ECO:0000259" key="1">
    <source>
        <dbReference type="PROSITE" id="PS51186"/>
    </source>
</evidence>
<gene>
    <name evidence="2" type="ORF">CIL05_18315</name>
</gene>
<protein>
    <submittedName>
        <fullName evidence="2">GNAT family N-acetyltransferase</fullName>
    </submittedName>
</protein>
<dbReference type="EMBL" id="NPOA01000015">
    <property type="protein sequence ID" value="PAV28065.1"/>
    <property type="molecule type" value="Genomic_DNA"/>
</dbReference>